<reference evidence="2 3" key="1">
    <citation type="journal article" date="2022" name="Front. Microbiol.">
        <title>Identification and characterization of a novel class of self-sufficient cytochrome P450 hydroxylase involved in cyclohexanecarboxylate degradation in Paraburkholderia terrae strain KU-64.</title>
        <authorList>
            <person name="Yamamoto T."/>
            <person name="Hasegawa Y."/>
            <person name="Iwaki H."/>
        </authorList>
    </citation>
    <scope>NUCLEOTIDE SEQUENCE [LARGE SCALE GENOMIC DNA]</scope>
    <source>
        <strain evidence="2 3">KU-64</strain>
    </source>
</reference>
<proteinExistence type="predicted"/>
<evidence type="ECO:0000256" key="1">
    <source>
        <dbReference type="SAM" id="MobiDB-lite"/>
    </source>
</evidence>
<gene>
    <name evidence="2" type="ORF">PTKU64_23420</name>
</gene>
<dbReference type="EMBL" id="AP024955">
    <property type="protein sequence ID" value="BCZ78667.1"/>
    <property type="molecule type" value="Genomic_DNA"/>
</dbReference>
<accession>A0ABM7TI45</accession>
<dbReference type="Proteomes" id="UP001319874">
    <property type="component" value="Chromosome 1"/>
</dbReference>
<organism evidence="2 3">
    <name type="scientific">Paraburkholderia terrae</name>
    <dbReference type="NCBI Taxonomy" id="311230"/>
    <lineage>
        <taxon>Bacteria</taxon>
        <taxon>Pseudomonadati</taxon>
        <taxon>Pseudomonadota</taxon>
        <taxon>Betaproteobacteria</taxon>
        <taxon>Burkholderiales</taxon>
        <taxon>Burkholderiaceae</taxon>
        <taxon>Paraburkholderia</taxon>
    </lineage>
</organism>
<evidence type="ECO:0000313" key="3">
    <source>
        <dbReference type="Proteomes" id="UP001319874"/>
    </source>
</evidence>
<sequence>MPGVQSSHAKRPFRDAPTANKAVHTAMTELRRTHRDVTFDRLAPLSVPCQFPKRLTQIAALPRERACNPVPQATPEVFECC</sequence>
<keyword evidence="3" id="KW-1185">Reference proteome</keyword>
<evidence type="ECO:0000313" key="2">
    <source>
        <dbReference type="EMBL" id="BCZ78667.1"/>
    </source>
</evidence>
<protein>
    <submittedName>
        <fullName evidence="2">Uncharacterized protein</fullName>
    </submittedName>
</protein>
<name>A0ABM7TI45_9BURK</name>
<feature type="region of interest" description="Disordered" evidence="1">
    <location>
        <begin position="1"/>
        <end position="21"/>
    </location>
</feature>